<evidence type="ECO:0000313" key="2">
    <source>
        <dbReference type="EMBL" id="MBU2666365.1"/>
    </source>
</evidence>
<evidence type="ECO:0000313" key="3">
    <source>
        <dbReference type="Proteomes" id="UP001519654"/>
    </source>
</evidence>
<evidence type="ECO:0008006" key="4">
    <source>
        <dbReference type="Google" id="ProtNLM"/>
    </source>
</evidence>
<reference evidence="2 3" key="1">
    <citation type="submission" date="2021-06" db="EMBL/GenBank/DDBJ databases">
        <title>Actinoplanes lichenicola sp. nov., and Actinoplanes ovalisporus sp. nov., isolated from lichen in Thailand.</title>
        <authorList>
            <person name="Saeng-In P."/>
            <person name="Kanchanasin P."/>
            <person name="Yuki M."/>
            <person name="Kudo T."/>
            <person name="Ohkuma M."/>
            <person name="Phongsopitanun W."/>
            <person name="Tanasupawat S."/>
        </authorList>
    </citation>
    <scope>NUCLEOTIDE SEQUENCE [LARGE SCALE GENOMIC DNA]</scope>
    <source>
        <strain evidence="2 3">NBRC 110975</strain>
    </source>
</reference>
<dbReference type="RefSeq" id="WP_215789824.1">
    <property type="nucleotide sequence ID" value="NZ_JAHKKG010000007.1"/>
</dbReference>
<accession>A0ABS5YSE6</accession>
<comment type="caution">
    <text evidence="2">The sequence shown here is derived from an EMBL/GenBank/DDBJ whole genome shotgun (WGS) entry which is preliminary data.</text>
</comment>
<dbReference type="EMBL" id="JAHKKG010000007">
    <property type="protein sequence ID" value="MBU2666365.1"/>
    <property type="molecule type" value="Genomic_DNA"/>
</dbReference>
<keyword evidence="3" id="KW-1185">Reference proteome</keyword>
<protein>
    <recommendedName>
        <fullName evidence="4">Stress-associated endoplasmic reticulum protein</fullName>
    </recommendedName>
</protein>
<dbReference type="Proteomes" id="UP001519654">
    <property type="component" value="Unassembled WGS sequence"/>
</dbReference>
<proteinExistence type="predicted"/>
<gene>
    <name evidence="2" type="ORF">KOI35_22945</name>
</gene>
<name>A0ABS5YSE6_9ACTN</name>
<evidence type="ECO:0000256" key="1">
    <source>
        <dbReference type="SAM" id="Phobius"/>
    </source>
</evidence>
<sequence>MADWYEMKKMRDESYRRKVARKGKRDYDAMVRRSQRGPRSRGATVLIIVVGGLALLFITVRFLTRIIAGV</sequence>
<feature type="transmembrane region" description="Helical" evidence="1">
    <location>
        <begin position="42"/>
        <end position="63"/>
    </location>
</feature>
<keyword evidence="1" id="KW-0472">Membrane</keyword>
<organism evidence="2 3">
    <name type="scientific">Paractinoplanes bogorensis</name>
    <dbReference type="NCBI Taxonomy" id="1610840"/>
    <lineage>
        <taxon>Bacteria</taxon>
        <taxon>Bacillati</taxon>
        <taxon>Actinomycetota</taxon>
        <taxon>Actinomycetes</taxon>
        <taxon>Micromonosporales</taxon>
        <taxon>Micromonosporaceae</taxon>
        <taxon>Paractinoplanes</taxon>
    </lineage>
</organism>
<keyword evidence="1" id="KW-1133">Transmembrane helix</keyword>
<keyword evidence="1" id="KW-0812">Transmembrane</keyword>